<dbReference type="SUPFAM" id="SSF50729">
    <property type="entry name" value="PH domain-like"/>
    <property type="match status" value="1"/>
</dbReference>
<reference evidence="5" key="1">
    <citation type="submission" date="2021-01" db="EMBL/GenBank/DDBJ databases">
        <authorList>
            <person name="Corre E."/>
            <person name="Pelletier E."/>
            <person name="Niang G."/>
            <person name="Scheremetjew M."/>
            <person name="Finn R."/>
            <person name="Kale V."/>
            <person name="Holt S."/>
            <person name="Cochrane G."/>
            <person name="Meng A."/>
            <person name="Brown T."/>
            <person name="Cohen L."/>
        </authorList>
    </citation>
    <scope>NUCLEOTIDE SEQUENCE</scope>
    <source>
        <strain evidence="5">CCCM811</strain>
    </source>
</reference>
<evidence type="ECO:0000313" key="5">
    <source>
        <dbReference type="EMBL" id="CAE0652424.1"/>
    </source>
</evidence>
<dbReference type="PROSITE" id="PS51455">
    <property type="entry name" value="PIPK"/>
    <property type="match status" value="1"/>
</dbReference>
<dbReference type="PROSITE" id="PS50003">
    <property type="entry name" value="PH_DOMAIN"/>
    <property type="match status" value="1"/>
</dbReference>
<dbReference type="InterPro" id="IPR027484">
    <property type="entry name" value="PInositol-4-P-5-kinase_N"/>
</dbReference>
<name>A0A7S4DIW7_9EUKA</name>
<evidence type="ECO:0000256" key="1">
    <source>
        <dbReference type="PROSITE-ProRule" id="PRU00781"/>
    </source>
</evidence>
<gene>
    <name evidence="5" type="ORF">LGLO00237_LOCUS5559</name>
</gene>
<feature type="domain" description="PIPK" evidence="4">
    <location>
        <begin position="313"/>
        <end position="675"/>
    </location>
</feature>
<dbReference type="Pfam" id="PF00169">
    <property type="entry name" value="PH"/>
    <property type="match status" value="1"/>
</dbReference>
<keyword evidence="1" id="KW-0418">Kinase</keyword>
<dbReference type="PANTHER" id="PTHR23086">
    <property type="entry name" value="PHOSPHATIDYLINOSITOL-4-PHOSPHATE 5-KINASE"/>
    <property type="match status" value="1"/>
</dbReference>
<dbReference type="InterPro" id="IPR011993">
    <property type="entry name" value="PH-like_dom_sf"/>
</dbReference>
<dbReference type="InterPro" id="IPR023610">
    <property type="entry name" value="PInositol-4/5-P-5/4-kinase"/>
</dbReference>
<dbReference type="SUPFAM" id="SSF56104">
    <property type="entry name" value="SAICAR synthase-like"/>
    <property type="match status" value="1"/>
</dbReference>
<dbReference type="AlphaFoldDB" id="A0A7S4DIW7"/>
<feature type="domain" description="PH" evidence="3">
    <location>
        <begin position="36"/>
        <end position="137"/>
    </location>
</feature>
<dbReference type="InterPro" id="IPR027483">
    <property type="entry name" value="PInositol-4-P-4/5-kinase_C_sf"/>
</dbReference>
<sequence>MSFINSPKSASTDFDDDSRFPASQFISADDVTKIETKIIEGYLRKKSPKGLPGFKAWQQRYFVLTPSKLKYFHDPSCAKTLGAVPISMIATVDIAKLDRECRFDLVLHGEQSRKFQLRANNKTIASKWHIALSETIALADESKDMRKFSVKYWKEEDKTKQEGPSPVERALEHLKQDSEIKEMAGISKDKPELFVLTTSLLHGLSPALKECTLWRKIILLVTETSGLKCADGTKIQARAELRDTPSTNLPKFVVATTVADCSGGVAKFEAKLEITLPGMLDVNVAEMRVKLQDESDKALVTFSIPLRELLLASKPKFFAENEVKLGLGTTMTRETDKPPRTEDFNSEIKYDYGKRAGPGILEFPPECPDLKDGQFKFYAPKIFTRICAHFGIQASEFYRSICGDTFVEFVSNSKSGAFFFFSKDGRYMIKTIEQGECKCLRQMLPKYYEHCTKDKATLLCRFYGLFRLRCNKKTHYFIIMESVFHTNKYIHLILDLKGSTTNRHASEKDLKARPTKHFTGTILKDNDIRNSDLCVDVGKETAKRLRTALSSDVKFLSSQGIIDYSLLVGIHYPDMPDPRKKPPTKTSNAAGAERSLAETDEPEKQIVGKAEAFNGVGSRREIYFIGIIDILIQFGIFKGGEYIFKAKLKGEGEKISVIPPEKYGQRFLKFMNYFIKG</sequence>
<dbReference type="Gene3D" id="2.30.29.30">
    <property type="entry name" value="Pleckstrin-homology domain (PH domain)/Phosphotyrosine-binding domain (PTB)"/>
    <property type="match status" value="1"/>
</dbReference>
<dbReference type="EMBL" id="HBIV01007504">
    <property type="protein sequence ID" value="CAE0652424.1"/>
    <property type="molecule type" value="Transcribed_RNA"/>
</dbReference>
<keyword evidence="1" id="KW-0547">Nucleotide-binding</keyword>
<keyword evidence="1" id="KW-0808">Transferase</keyword>
<dbReference type="Gene3D" id="3.30.810.10">
    <property type="entry name" value="2-Layer Sandwich"/>
    <property type="match status" value="1"/>
</dbReference>
<evidence type="ECO:0000256" key="2">
    <source>
        <dbReference type="SAM" id="MobiDB-lite"/>
    </source>
</evidence>
<dbReference type="InterPro" id="IPR001849">
    <property type="entry name" value="PH_domain"/>
</dbReference>
<dbReference type="Gene3D" id="3.30.800.10">
    <property type="entry name" value="Phosphatidylinositol Phosphate Kinase II Beta"/>
    <property type="match status" value="1"/>
</dbReference>
<dbReference type="SMART" id="SM00233">
    <property type="entry name" value="PH"/>
    <property type="match status" value="1"/>
</dbReference>
<accession>A0A7S4DIW7</accession>
<dbReference type="InterPro" id="IPR002498">
    <property type="entry name" value="PInositol-4-P-4/5-kinase_core"/>
</dbReference>
<evidence type="ECO:0000259" key="3">
    <source>
        <dbReference type="PROSITE" id="PS50003"/>
    </source>
</evidence>
<evidence type="ECO:0000259" key="4">
    <source>
        <dbReference type="PROSITE" id="PS51455"/>
    </source>
</evidence>
<evidence type="ECO:0008006" key="6">
    <source>
        <dbReference type="Google" id="ProtNLM"/>
    </source>
</evidence>
<protein>
    <recommendedName>
        <fullName evidence="6">Phosphatidylinositol-4-phosphate 5-kinase</fullName>
    </recommendedName>
</protein>
<dbReference type="GO" id="GO:0005886">
    <property type="term" value="C:plasma membrane"/>
    <property type="evidence" value="ECO:0007669"/>
    <property type="project" value="TreeGrafter"/>
</dbReference>
<dbReference type="GO" id="GO:0046854">
    <property type="term" value="P:phosphatidylinositol phosphate biosynthetic process"/>
    <property type="evidence" value="ECO:0007669"/>
    <property type="project" value="TreeGrafter"/>
</dbReference>
<dbReference type="Pfam" id="PF01504">
    <property type="entry name" value="PIP5K"/>
    <property type="match status" value="1"/>
</dbReference>
<feature type="region of interest" description="Disordered" evidence="2">
    <location>
        <begin position="575"/>
        <end position="601"/>
    </location>
</feature>
<dbReference type="GO" id="GO:0005524">
    <property type="term" value="F:ATP binding"/>
    <property type="evidence" value="ECO:0007669"/>
    <property type="project" value="UniProtKB-UniRule"/>
</dbReference>
<dbReference type="CDD" id="cd00139">
    <property type="entry name" value="PIPKc"/>
    <property type="match status" value="1"/>
</dbReference>
<dbReference type="PANTHER" id="PTHR23086:SF8">
    <property type="entry name" value="PHOSPHATIDYLINOSITOL 5-PHOSPHATE 4-KINASE, ISOFORM A"/>
    <property type="match status" value="1"/>
</dbReference>
<dbReference type="SMART" id="SM00330">
    <property type="entry name" value="PIPKc"/>
    <property type="match status" value="1"/>
</dbReference>
<proteinExistence type="predicted"/>
<dbReference type="GO" id="GO:0016308">
    <property type="term" value="F:1-phosphatidylinositol-4-phosphate 5-kinase activity"/>
    <property type="evidence" value="ECO:0007669"/>
    <property type="project" value="TreeGrafter"/>
</dbReference>
<organism evidence="5">
    <name type="scientific">Lotharella globosa</name>
    <dbReference type="NCBI Taxonomy" id="91324"/>
    <lineage>
        <taxon>Eukaryota</taxon>
        <taxon>Sar</taxon>
        <taxon>Rhizaria</taxon>
        <taxon>Cercozoa</taxon>
        <taxon>Chlorarachniophyceae</taxon>
        <taxon>Lotharella</taxon>
    </lineage>
</organism>
<keyword evidence="1" id="KW-0067">ATP-binding</keyword>